<sequence>MCINKYMIKGMLALTIVVATTSCKKDFLAEVNYSSQSAEQYFATRAGYESLVIGCYSNLRTIYNSKDYQNVTQLGTDIVTQNYPGAVSPLNQYTVTLTSNDGSIANYWTMLYAALKNVNAAIDRAPAVITKDADPDGIDPAVRDKRVAEAKALRALYLFEIVRNWGRAPLITSEPMAPTNTAEIADGAAFYTQILKDLTDAIAILPGKPTGTDFGRMSASAAKHLRALVYLTRGYQPYADANDFTNAYNDAADVINNSGYSLVSDFAQVHRQANETNNEILFSIGFSTTANNNTNNWPKWYLFPYREGWAGLSKSAIYSNDDVAGIPTKLAYLLYDWQKDRRAEVTFMSPVNGTPATAVDGTNRGKDWFQCTSAVAGKFALGDTVIYLPVPTDAKYKQWSDADRTTVKYVVYNYPVGDTTDWTKDDYYKNAYQTTNSTTRAWLPVWKFKDANTIYNESNAGSGTRDIYLYRLAETCLIAAEAAVKKGDNANALLYLNKVRTRAEKIPGSLQKTGTVTIDDILDERALELFGEAPRWNDLQRTHKLADRVLKYNWDVTHITGGVQTQLTTGDSKFYLRPFPLSWMNSLSNQQEVTQNNGW</sequence>
<evidence type="ECO:0000256" key="1">
    <source>
        <dbReference type="ARBA" id="ARBA00004442"/>
    </source>
</evidence>
<reference evidence="8 9" key="1">
    <citation type="submission" date="2016-04" db="EMBL/GenBank/DDBJ databases">
        <authorList>
            <person name="Chen L."/>
            <person name="Zhuang W."/>
            <person name="Wang G."/>
        </authorList>
    </citation>
    <scope>NUCLEOTIDE SEQUENCE [LARGE SCALE GENOMIC DNA]</scope>
    <source>
        <strain evidence="9">GR20</strain>
    </source>
</reference>
<proteinExistence type="inferred from homology"/>
<evidence type="ECO:0000313" key="9">
    <source>
        <dbReference type="Proteomes" id="UP000192277"/>
    </source>
</evidence>
<evidence type="ECO:0000256" key="5">
    <source>
        <dbReference type="ARBA" id="ARBA00023237"/>
    </source>
</evidence>
<dbReference type="SUPFAM" id="SSF48452">
    <property type="entry name" value="TPR-like"/>
    <property type="match status" value="1"/>
</dbReference>
<dbReference type="PROSITE" id="PS51257">
    <property type="entry name" value="PROKAR_LIPOPROTEIN"/>
    <property type="match status" value="1"/>
</dbReference>
<evidence type="ECO:0000256" key="3">
    <source>
        <dbReference type="ARBA" id="ARBA00022729"/>
    </source>
</evidence>
<protein>
    <submittedName>
        <fullName evidence="8">Starch-binding protein</fullName>
    </submittedName>
</protein>
<dbReference type="InterPro" id="IPR033985">
    <property type="entry name" value="SusD-like_N"/>
</dbReference>
<gene>
    <name evidence="8" type="ORF">A4D02_26760</name>
</gene>
<keyword evidence="4" id="KW-0472">Membrane</keyword>
<evidence type="ECO:0000259" key="6">
    <source>
        <dbReference type="Pfam" id="PF07980"/>
    </source>
</evidence>
<accession>A0ABX3NYR3</accession>
<keyword evidence="5" id="KW-0998">Cell outer membrane</keyword>
<dbReference type="Proteomes" id="UP000192277">
    <property type="component" value="Unassembled WGS sequence"/>
</dbReference>
<dbReference type="Pfam" id="PF14322">
    <property type="entry name" value="SusD-like_3"/>
    <property type="match status" value="1"/>
</dbReference>
<name>A0ABX3NYR3_9BACT</name>
<evidence type="ECO:0000313" key="8">
    <source>
        <dbReference type="EMBL" id="OQP50042.1"/>
    </source>
</evidence>
<feature type="domain" description="RagB/SusD" evidence="6">
    <location>
        <begin position="425"/>
        <end position="599"/>
    </location>
</feature>
<comment type="subcellular location">
    <subcellularLocation>
        <location evidence="1">Cell outer membrane</location>
    </subcellularLocation>
</comment>
<evidence type="ECO:0000256" key="4">
    <source>
        <dbReference type="ARBA" id="ARBA00023136"/>
    </source>
</evidence>
<keyword evidence="9" id="KW-1185">Reference proteome</keyword>
<evidence type="ECO:0000256" key="2">
    <source>
        <dbReference type="ARBA" id="ARBA00006275"/>
    </source>
</evidence>
<keyword evidence="3" id="KW-0732">Signal</keyword>
<dbReference type="InterPro" id="IPR012944">
    <property type="entry name" value="SusD_RagB_dom"/>
</dbReference>
<comment type="caution">
    <text evidence="8">The sequence shown here is derived from an EMBL/GenBank/DDBJ whole genome shotgun (WGS) entry which is preliminary data.</text>
</comment>
<dbReference type="EMBL" id="LWBO01000007">
    <property type="protein sequence ID" value="OQP50042.1"/>
    <property type="molecule type" value="Genomic_DNA"/>
</dbReference>
<feature type="domain" description="SusD-like N-terminal" evidence="7">
    <location>
        <begin position="26"/>
        <end position="231"/>
    </location>
</feature>
<organism evidence="8 9">
    <name type="scientific">Niastella koreensis</name>
    <dbReference type="NCBI Taxonomy" id="354356"/>
    <lineage>
        <taxon>Bacteria</taxon>
        <taxon>Pseudomonadati</taxon>
        <taxon>Bacteroidota</taxon>
        <taxon>Chitinophagia</taxon>
        <taxon>Chitinophagales</taxon>
        <taxon>Chitinophagaceae</taxon>
        <taxon>Niastella</taxon>
    </lineage>
</organism>
<dbReference type="RefSeq" id="WP_014219357.1">
    <property type="nucleotide sequence ID" value="NZ_LWBO01000007.1"/>
</dbReference>
<evidence type="ECO:0000259" key="7">
    <source>
        <dbReference type="Pfam" id="PF14322"/>
    </source>
</evidence>
<dbReference type="InterPro" id="IPR011990">
    <property type="entry name" value="TPR-like_helical_dom_sf"/>
</dbReference>
<dbReference type="Gene3D" id="1.25.40.390">
    <property type="match status" value="1"/>
</dbReference>
<comment type="similarity">
    <text evidence="2">Belongs to the SusD family.</text>
</comment>
<dbReference type="Pfam" id="PF07980">
    <property type="entry name" value="SusD_RagB"/>
    <property type="match status" value="1"/>
</dbReference>